<comment type="caution">
    <text evidence="4">The sequence shown here is derived from an EMBL/GenBank/DDBJ whole genome shotgun (WGS) entry which is preliminary data.</text>
</comment>
<dbReference type="InterPro" id="IPR051333">
    <property type="entry name" value="CLIP_Serine_Protease"/>
</dbReference>
<dbReference type="InterPro" id="IPR009003">
    <property type="entry name" value="Peptidase_S1_PA"/>
</dbReference>
<feature type="signal peptide" evidence="2">
    <location>
        <begin position="1"/>
        <end position="24"/>
    </location>
</feature>
<dbReference type="PROSITE" id="PS00135">
    <property type="entry name" value="TRYPSIN_SER"/>
    <property type="match status" value="1"/>
</dbReference>
<dbReference type="PROSITE" id="PS50240">
    <property type="entry name" value="TRYPSIN_DOM"/>
    <property type="match status" value="1"/>
</dbReference>
<keyword evidence="5" id="KW-1185">Reference proteome</keyword>
<dbReference type="SUPFAM" id="SSF50494">
    <property type="entry name" value="Trypsin-like serine proteases"/>
    <property type="match status" value="1"/>
</dbReference>
<keyword evidence="2" id="KW-0732">Signal</keyword>
<feature type="chain" id="PRO_5040792301" description="Peptidase S1 domain-containing protein" evidence="2">
    <location>
        <begin position="25"/>
        <end position="342"/>
    </location>
</feature>
<dbReference type="InterPro" id="IPR043504">
    <property type="entry name" value="Peptidase_S1_PA_chymotrypsin"/>
</dbReference>
<dbReference type="SMART" id="SM00020">
    <property type="entry name" value="Tryp_SPc"/>
    <property type="match status" value="1"/>
</dbReference>
<dbReference type="GO" id="GO:0004252">
    <property type="term" value="F:serine-type endopeptidase activity"/>
    <property type="evidence" value="ECO:0007669"/>
    <property type="project" value="InterPro"/>
</dbReference>
<dbReference type="AlphaFoldDB" id="A0A9X6NH47"/>
<dbReference type="GO" id="GO:0006508">
    <property type="term" value="P:proteolysis"/>
    <property type="evidence" value="ECO:0007669"/>
    <property type="project" value="InterPro"/>
</dbReference>
<dbReference type="PANTHER" id="PTHR24260:SF136">
    <property type="entry name" value="GH08193P-RELATED"/>
    <property type="match status" value="1"/>
</dbReference>
<dbReference type="InterPro" id="IPR001254">
    <property type="entry name" value="Trypsin_dom"/>
</dbReference>
<evidence type="ECO:0000313" key="5">
    <source>
        <dbReference type="Proteomes" id="UP000192578"/>
    </source>
</evidence>
<organism evidence="4 5">
    <name type="scientific">Hypsibius exemplaris</name>
    <name type="common">Freshwater tardigrade</name>
    <dbReference type="NCBI Taxonomy" id="2072580"/>
    <lineage>
        <taxon>Eukaryota</taxon>
        <taxon>Metazoa</taxon>
        <taxon>Ecdysozoa</taxon>
        <taxon>Tardigrada</taxon>
        <taxon>Eutardigrada</taxon>
        <taxon>Parachela</taxon>
        <taxon>Hypsibioidea</taxon>
        <taxon>Hypsibiidae</taxon>
        <taxon>Hypsibius</taxon>
    </lineage>
</organism>
<evidence type="ECO:0000313" key="4">
    <source>
        <dbReference type="EMBL" id="OWA53755.1"/>
    </source>
</evidence>
<reference evidence="5" key="1">
    <citation type="submission" date="2017-01" db="EMBL/GenBank/DDBJ databases">
        <title>Comparative genomics of anhydrobiosis in the tardigrade Hypsibius dujardini.</title>
        <authorList>
            <person name="Yoshida Y."/>
            <person name="Koutsovoulos G."/>
            <person name="Laetsch D."/>
            <person name="Stevens L."/>
            <person name="Kumar S."/>
            <person name="Horikawa D."/>
            <person name="Ishino K."/>
            <person name="Komine S."/>
            <person name="Tomita M."/>
            <person name="Blaxter M."/>
            <person name="Arakawa K."/>
        </authorList>
    </citation>
    <scope>NUCLEOTIDE SEQUENCE [LARGE SCALE GENOMIC DNA]</scope>
    <source>
        <strain evidence="5">Z151</strain>
    </source>
</reference>
<dbReference type="InterPro" id="IPR033116">
    <property type="entry name" value="TRYPSIN_SER"/>
</dbReference>
<accession>A0A9X6NH47</accession>
<gene>
    <name evidence="4" type="ORF">BV898_18177</name>
</gene>
<evidence type="ECO:0000256" key="1">
    <source>
        <dbReference type="ARBA" id="ARBA00023157"/>
    </source>
</evidence>
<evidence type="ECO:0000259" key="3">
    <source>
        <dbReference type="PROSITE" id="PS50240"/>
    </source>
</evidence>
<dbReference type="OrthoDB" id="5597713at2759"/>
<feature type="domain" description="Peptidase S1" evidence="3">
    <location>
        <begin position="17"/>
        <end position="297"/>
    </location>
</feature>
<sequence>MPTMRLIIRVVLLLAVLTGGRCQAQSFNDSDFGDITVDDRVPVVGINERSPGSIPVANQSAVPEDEDDLYDYITDDDVVIANGSFDAAIQPNATMPELAVSSAIINGMPVPRHKYPFMGNSDNHYFRVKRIQIHRQYHGVSAGYLNDIALLTLEESVTRRRGLNAGVITLPAGPRDDAPPWTTVRAIGWGLTENAVPGVHKDSPLLLQGALFRVLNSVACSKQARERIAPSKVCIDSSHRAACHGDSGGPLFRQLPSRKYQLIGIASYVAGSCLQKGSANVFTRVSHHVDWIKAALRSSSSQCRRISERGLSCLVCVRGSQHSKRCSRPSSPGSTSIHSAVS</sequence>
<keyword evidence="1" id="KW-1015">Disulfide bond</keyword>
<dbReference type="InterPro" id="IPR001314">
    <property type="entry name" value="Peptidase_S1A"/>
</dbReference>
<dbReference type="Gene3D" id="2.40.10.10">
    <property type="entry name" value="Trypsin-like serine proteases"/>
    <property type="match status" value="1"/>
</dbReference>
<proteinExistence type="predicted"/>
<dbReference type="PANTHER" id="PTHR24260">
    <property type="match status" value="1"/>
</dbReference>
<dbReference type="PRINTS" id="PR00722">
    <property type="entry name" value="CHYMOTRYPSIN"/>
</dbReference>
<name>A0A9X6NH47_HYPEX</name>
<evidence type="ECO:0000256" key="2">
    <source>
        <dbReference type="SAM" id="SignalP"/>
    </source>
</evidence>
<dbReference type="Pfam" id="PF00089">
    <property type="entry name" value="Trypsin"/>
    <property type="match status" value="1"/>
</dbReference>
<dbReference type="Proteomes" id="UP000192578">
    <property type="component" value="Unassembled WGS sequence"/>
</dbReference>
<dbReference type="EMBL" id="MTYJ01000344">
    <property type="protein sequence ID" value="OWA53755.1"/>
    <property type="molecule type" value="Genomic_DNA"/>
</dbReference>
<protein>
    <recommendedName>
        <fullName evidence="3">Peptidase S1 domain-containing protein</fullName>
    </recommendedName>
</protein>